<dbReference type="Proteomes" id="UP000261174">
    <property type="component" value="Unassembled WGS sequence"/>
</dbReference>
<evidence type="ECO:0000313" key="6">
    <source>
        <dbReference type="Proteomes" id="UP000261174"/>
    </source>
</evidence>
<dbReference type="Pfam" id="PF22200">
    <property type="entry name" value="ExsA_N"/>
    <property type="match status" value="1"/>
</dbReference>
<dbReference type="Pfam" id="PF12833">
    <property type="entry name" value="HTH_18"/>
    <property type="match status" value="1"/>
</dbReference>
<evidence type="ECO:0000256" key="3">
    <source>
        <dbReference type="ARBA" id="ARBA00023163"/>
    </source>
</evidence>
<dbReference type="GO" id="GO:0043565">
    <property type="term" value="F:sequence-specific DNA binding"/>
    <property type="evidence" value="ECO:0007669"/>
    <property type="project" value="InterPro"/>
</dbReference>
<name>A0A3E1NY22_9BACT</name>
<gene>
    <name evidence="5" type="ORF">DXN04_23525</name>
</gene>
<proteinExistence type="predicted"/>
<dbReference type="InterPro" id="IPR018060">
    <property type="entry name" value="HTH_AraC"/>
</dbReference>
<dbReference type="InterPro" id="IPR009057">
    <property type="entry name" value="Homeodomain-like_sf"/>
</dbReference>
<dbReference type="GO" id="GO:0003700">
    <property type="term" value="F:DNA-binding transcription factor activity"/>
    <property type="evidence" value="ECO:0007669"/>
    <property type="project" value="InterPro"/>
</dbReference>
<feature type="domain" description="HTH araC/xylS-type" evidence="4">
    <location>
        <begin position="173"/>
        <end position="269"/>
    </location>
</feature>
<evidence type="ECO:0000256" key="1">
    <source>
        <dbReference type="ARBA" id="ARBA00023015"/>
    </source>
</evidence>
<dbReference type="PANTHER" id="PTHR46796">
    <property type="entry name" value="HTH-TYPE TRANSCRIPTIONAL ACTIVATOR RHAS-RELATED"/>
    <property type="match status" value="1"/>
</dbReference>
<dbReference type="RefSeq" id="WP_116855841.1">
    <property type="nucleotide sequence ID" value="NZ_QTJV01000009.1"/>
</dbReference>
<dbReference type="EMBL" id="QTJV01000009">
    <property type="protein sequence ID" value="RFM32648.1"/>
    <property type="molecule type" value="Genomic_DNA"/>
</dbReference>
<dbReference type="PROSITE" id="PS01124">
    <property type="entry name" value="HTH_ARAC_FAMILY_2"/>
    <property type="match status" value="1"/>
</dbReference>
<keyword evidence="2" id="KW-0238">DNA-binding</keyword>
<organism evidence="5 6">
    <name type="scientific">Chitinophaga silvisoli</name>
    <dbReference type="NCBI Taxonomy" id="2291814"/>
    <lineage>
        <taxon>Bacteria</taxon>
        <taxon>Pseudomonadati</taxon>
        <taxon>Bacteroidota</taxon>
        <taxon>Chitinophagia</taxon>
        <taxon>Chitinophagales</taxon>
        <taxon>Chitinophagaceae</taxon>
        <taxon>Chitinophaga</taxon>
    </lineage>
</organism>
<dbReference type="OrthoDB" id="4480133at2"/>
<dbReference type="AlphaFoldDB" id="A0A3E1NY22"/>
<evidence type="ECO:0000313" key="5">
    <source>
        <dbReference type="EMBL" id="RFM32648.1"/>
    </source>
</evidence>
<dbReference type="SUPFAM" id="SSF46689">
    <property type="entry name" value="Homeodomain-like"/>
    <property type="match status" value="2"/>
</dbReference>
<keyword evidence="1" id="KW-0805">Transcription regulation</keyword>
<keyword evidence="6" id="KW-1185">Reference proteome</keyword>
<dbReference type="InterPro" id="IPR054015">
    <property type="entry name" value="ExsA-like_N"/>
</dbReference>
<dbReference type="SMART" id="SM00342">
    <property type="entry name" value="HTH_ARAC"/>
    <property type="match status" value="1"/>
</dbReference>
<dbReference type="PRINTS" id="PR00032">
    <property type="entry name" value="HTHARAC"/>
</dbReference>
<dbReference type="InterPro" id="IPR020449">
    <property type="entry name" value="Tscrpt_reg_AraC-type_HTH"/>
</dbReference>
<evidence type="ECO:0000256" key="2">
    <source>
        <dbReference type="ARBA" id="ARBA00023125"/>
    </source>
</evidence>
<keyword evidence="3" id="KW-0804">Transcription</keyword>
<evidence type="ECO:0000259" key="4">
    <source>
        <dbReference type="PROSITE" id="PS01124"/>
    </source>
</evidence>
<comment type="caution">
    <text evidence="5">The sequence shown here is derived from an EMBL/GenBank/DDBJ whole genome shotgun (WGS) entry which is preliminary data.</text>
</comment>
<accession>A0A3E1NY22</accession>
<reference evidence="5 6" key="1">
    <citation type="submission" date="2018-08" db="EMBL/GenBank/DDBJ databases">
        <title>Chitinophaga sp. K20C18050901, a novel bacterium isolated from forest soil.</title>
        <authorList>
            <person name="Wang C."/>
        </authorList>
    </citation>
    <scope>NUCLEOTIDE SEQUENCE [LARGE SCALE GENOMIC DNA]</scope>
    <source>
        <strain evidence="5 6">K20C18050901</strain>
    </source>
</reference>
<dbReference type="Gene3D" id="1.10.10.60">
    <property type="entry name" value="Homeodomain-like"/>
    <property type="match status" value="1"/>
</dbReference>
<dbReference type="InterPro" id="IPR050204">
    <property type="entry name" value="AraC_XylS_family_regulators"/>
</dbReference>
<sequence length="269" mass="30676">MKDPTEILSGVIFYAHLSTQKKETGAFLTHNTLILMVSGQLTIETSSQKITLQKGDMMLVGKNQLGQLTKTPSEEGSYESIVIILQEDLLRTIALEEKIEIRQKYSGSPFVMIPPNDFMQGYFQSVIPYVRNPDEKITIAMGMLKVREVVTLLVHAVPALNNLLFDFSAPYKIDLKAFMLHHYHYNVPVEKFAELTGRSLAAFKRDFKKVFDAAPRQWLLEKRLLEARHLIAKKNKKPSAIYLDLGFESLSHFSRTFKKMFGKAPSEYA</sequence>
<protein>
    <submittedName>
        <fullName evidence="5">Helix-turn-helix domain-containing protein</fullName>
    </submittedName>
</protein>